<dbReference type="RefSeq" id="XP_043041057.1">
    <property type="nucleotide sequence ID" value="XM_043177019.1"/>
</dbReference>
<comment type="caution">
    <text evidence="1">The sequence shown here is derived from an EMBL/GenBank/DDBJ whole genome shotgun (WGS) entry which is preliminary data.</text>
</comment>
<reference evidence="1" key="1">
    <citation type="submission" date="2020-11" db="EMBL/GenBank/DDBJ databases">
        <title>Adaptations for nitrogen fixation in a non-lichenized fungal sporocarp promotes dispersal by wood-feeding termites.</title>
        <authorList>
            <consortium name="DOE Joint Genome Institute"/>
            <person name="Koch R.A."/>
            <person name="Yoon G."/>
            <person name="Arayal U."/>
            <person name="Lail K."/>
            <person name="Amirebrahimi M."/>
            <person name="Labutti K."/>
            <person name="Lipzen A."/>
            <person name="Riley R."/>
            <person name="Barry K."/>
            <person name="Henrissat B."/>
            <person name="Grigoriev I.V."/>
            <person name="Herr J.R."/>
            <person name="Aime M.C."/>
        </authorList>
    </citation>
    <scope>NUCLEOTIDE SEQUENCE</scope>
    <source>
        <strain evidence="1">MCA 3950</strain>
    </source>
</reference>
<proteinExistence type="predicted"/>
<dbReference type="GeneID" id="66099306"/>
<sequence length="179" mass="20028">MNITRVQDCPNVFLYHMASFPRRLVEVEFVHFNISVSFRNARYGPRRANAHSPAFMWSTDRALGRYFVKPGTSIPNKDSKGTRRVKDSQRFSSYLVPSARKRDPAELCADILYAPGTTPEGATTSKIASFLLPLHLNKESLGFGAWDAAQFIDVTAGEITTHPVLSSCLYPLTLAITFR</sequence>
<evidence type="ECO:0000313" key="1">
    <source>
        <dbReference type="EMBL" id="KAG7447557.1"/>
    </source>
</evidence>
<dbReference type="EMBL" id="MU250531">
    <property type="protein sequence ID" value="KAG7447557.1"/>
    <property type="molecule type" value="Genomic_DNA"/>
</dbReference>
<evidence type="ECO:0000313" key="2">
    <source>
        <dbReference type="Proteomes" id="UP000812287"/>
    </source>
</evidence>
<accession>A0A9P7VVD5</accession>
<dbReference type="AlphaFoldDB" id="A0A9P7VVD5"/>
<gene>
    <name evidence="1" type="ORF">BT62DRAFT_1004318</name>
</gene>
<name>A0A9P7VVD5_9AGAR</name>
<dbReference type="Proteomes" id="UP000812287">
    <property type="component" value="Unassembled WGS sequence"/>
</dbReference>
<keyword evidence="2" id="KW-1185">Reference proteome</keyword>
<protein>
    <submittedName>
        <fullName evidence="1">Uncharacterized protein</fullName>
    </submittedName>
</protein>
<organism evidence="1 2">
    <name type="scientific">Guyanagaster necrorhizus</name>
    <dbReference type="NCBI Taxonomy" id="856835"/>
    <lineage>
        <taxon>Eukaryota</taxon>
        <taxon>Fungi</taxon>
        <taxon>Dikarya</taxon>
        <taxon>Basidiomycota</taxon>
        <taxon>Agaricomycotina</taxon>
        <taxon>Agaricomycetes</taxon>
        <taxon>Agaricomycetidae</taxon>
        <taxon>Agaricales</taxon>
        <taxon>Marasmiineae</taxon>
        <taxon>Physalacriaceae</taxon>
        <taxon>Guyanagaster</taxon>
    </lineage>
</organism>